<protein>
    <recommendedName>
        <fullName evidence="4">AAA+ ATPase domain-containing protein</fullName>
    </recommendedName>
</protein>
<dbReference type="InterPro" id="IPR050221">
    <property type="entry name" value="26S_Proteasome_ATPase"/>
</dbReference>
<evidence type="ECO:0000256" key="2">
    <source>
        <dbReference type="ARBA" id="ARBA00022741"/>
    </source>
</evidence>
<dbReference type="Proteomes" id="UP001310022">
    <property type="component" value="Unassembled WGS sequence"/>
</dbReference>
<dbReference type="CDD" id="cd19481">
    <property type="entry name" value="RecA-like_protease"/>
    <property type="match status" value="1"/>
</dbReference>
<evidence type="ECO:0000313" key="5">
    <source>
        <dbReference type="EMBL" id="GJM63439.1"/>
    </source>
</evidence>
<dbReference type="Gene3D" id="3.40.50.300">
    <property type="entry name" value="P-loop containing nucleotide triphosphate hydrolases"/>
    <property type="match status" value="1"/>
</dbReference>
<sequence length="445" mass="51140">MNIWEPLLDWGEREFIRSFSFLVKESSNGQKERIEFFEDENTFSVLEKQGLLCPKLGQEAEAFSQDLLLLACLMLQQFRPWVLDKLGKYSLGGFSPNSIQFLDNGRGEKQASLETWLFLISKGSPLHFIALKRKFTSQHEWVKKGIWEISQGSHSACHRLIQFSQEIYSEWILNQPFRAERSASFAADLLETEEEWSDLRLAPETEEALEEIVVWWKVQSDLMNQPHVRKKMRRGYRALFFGPSGTGKTMAVAVIGKRLGLPVYRVALSALVSKYVGETEKNLEFIFKQAEGKSWILFFDEADALFGKRGQSQGGQDRYANQEVAYLLQRIEQFNGLVFLSTNLRSNLDVAFSRRFQSIIGFQPPGEDLQYELYEAAFSGDYALESMDFLRDIIRKYPFTGAEINNVFSYCAMIKTFEGASTISQSLLEKGVRREWVKKGKSIGK</sequence>
<dbReference type="GO" id="GO:0016887">
    <property type="term" value="F:ATP hydrolysis activity"/>
    <property type="evidence" value="ECO:0007669"/>
    <property type="project" value="InterPro"/>
</dbReference>
<evidence type="ECO:0000256" key="1">
    <source>
        <dbReference type="ARBA" id="ARBA00006914"/>
    </source>
</evidence>
<dbReference type="InterPro" id="IPR003593">
    <property type="entry name" value="AAA+_ATPase"/>
</dbReference>
<dbReference type="GO" id="GO:0005524">
    <property type="term" value="F:ATP binding"/>
    <property type="evidence" value="ECO:0007669"/>
    <property type="project" value="UniProtKB-KW"/>
</dbReference>
<accession>A0AAN4W226</accession>
<keyword evidence="3" id="KW-0067">ATP-binding</keyword>
<name>A0AAN4W226_9BACT</name>
<reference evidence="5 6" key="1">
    <citation type="submission" date="2021-12" db="EMBL/GenBank/DDBJ databases">
        <title>Genome sequencing of bacteria with rrn-lacking chromosome and rrn-plasmid.</title>
        <authorList>
            <person name="Anda M."/>
            <person name="Iwasaki W."/>
        </authorList>
    </citation>
    <scope>NUCLEOTIDE SEQUENCE [LARGE SCALE GENOMIC DNA]</scope>
    <source>
        <strain evidence="5 6">NBRC 15940</strain>
    </source>
</reference>
<dbReference type="AlphaFoldDB" id="A0AAN4W226"/>
<dbReference type="SUPFAM" id="SSF52540">
    <property type="entry name" value="P-loop containing nucleoside triphosphate hydrolases"/>
    <property type="match status" value="1"/>
</dbReference>
<proteinExistence type="inferred from homology"/>
<evidence type="ECO:0000259" key="4">
    <source>
        <dbReference type="SMART" id="SM00382"/>
    </source>
</evidence>
<keyword evidence="6" id="KW-1185">Reference proteome</keyword>
<evidence type="ECO:0000256" key="3">
    <source>
        <dbReference type="ARBA" id="ARBA00022840"/>
    </source>
</evidence>
<evidence type="ECO:0000313" key="6">
    <source>
        <dbReference type="Proteomes" id="UP001310022"/>
    </source>
</evidence>
<organism evidence="5 6">
    <name type="scientific">Persicobacter diffluens</name>
    <dbReference type="NCBI Taxonomy" id="981"/>
    <lineage>
        <taxon>Bacteria</taxon>
        <taxon>Pseudomonadati</taxon>
        <taxon>Bacteroidota</taxon>
        <taxon>Cytophagia</taxon>
        <taxon>Cytophagales</taxon>
        <taxon>Persicobacteraceae</taxon>
        <taxon>Persicobacter</taxon>
    </lineage>
</organism>
<feature type="domain" description="AAA+ ATPase" evidence="4">
    <location>
        <begin position="234"/>
        <end position="366"/>
    </location>
</feature>
<dbReference type="SMART" id="SM00382">
    <property type="entry name" value="AAA"/>
    <property type="match status" value="1"/>
</dbReference>
<dbReference type="Pfam" id="PF00004">
    <property type="entry name" value="AAA"/>
    <property type="match status" value="1"/>
</dbReference>
<dbReference type="EMBL" id="BQKE01000003">
    <property type="protein sequence ID" value="GJM63439.1"/>
    <property type="molecule type" value="Genomic_DNA"/>
</dbReference>
<comment type="caution">
    <text evidence="5">The sequence shown here is derived from an EMBL/GenBank/DDBJ whole genome shotgun (WGS) entry which is preliminary data.</text>
</comment>
<dbReference type="InterPro" id="IPR027417">
    <property type="entry name" value="P-loop_NTPase"/>
</dbReference>
<comment type="similarity">
    <text evidence="1">Belongs to the AAA ATPase family.</text>
</comment>
<gene>
    <name evidence="5" type="ORF">PEDI_39910</name>
</gene>
<dbReference type="RefSeq" id="WP_338238603.1">
    <property type="nucleotide sequence ID" value="NZ_BQKE01000003.1"/>
</dbReference>
<keyword evidence="2" id="KW-0547">Nucleotide-binding</keyword>
<dbReference type="InterPro" id="IPR003959">
    <property type="entry name" value="ATPase_AAA_core"/>
</dbReference>
<dbReference type="PANTHER" id="PTHR23073">
    <property type="entry name" value="26S PROTEASOME REGULATORY SUBUNIT"/>
    <property type="match status" value="1"/>
</dbReference>